<dbReference type="InterPro" id="IPR036188">
    <property type="entry name" value="FAD/NAD-bd_sf"/>
</dbReference>
<dbReference type="NCBIfam" id="TIGR01984">
    <property type="entry name" value="UbiH"/>
    <property type="match status" value="1"/>
</dbReference>
<feature type="non-terminal residue" evidence="8">
    <location>
        <position position="343"/>
    </location>
</feature>
<reference evidence="8" key="1">
    <citation type="submission" date="2018-06" db="EMBL/GenBank/DDBJ databases">
        <authorList>
            <person name="Zhirakovskaya E."/>
        </authorList>
    </citation>
    <scope>NUCLEOTIDE SEQUENCE</scope>
</reference>
<evidence type="ECO:0000256" key="5">
    <source>
        <dbReference type="ARBA" id="ARBA00023002"/>
    </source>
</evidence>
<keyword evidence="5" id="KW-0560">Oxidoreductase</keyword>
<dbReference type="InterPro" id="IPR018168">
    <property type="entry name" value="Ubi_Hdrlase_CS"/>
</dbReference>
<dbReference type="GO" id="GO:0008681">
    <property type="term" value="F:2-octaprenyl-6-methoxyphenol hydroxylase activity"/>
    <property type="evidence" value="ECO:0007669"/>
    <property type="project" value="InterPro"/>
</dbReference>
<dbReference type="InterPro" id="IPR051205">
    <property type="entry name" value="UbiH/COQ6_monooxygenase"/>
</dbReference>
<gene>
    <name evidence="8" type="ORF">MNBD_GAMMA18-2470</name>
</gene>
<comment type="cofactor">
    <cofactor evidence="1">
        <name>FAD</name>
        <dbReference type="ChEBI" id="CHEBI:57692"/>
    </cofactor>
</comment>
<keyword evidence="6" id="KW-0503">Monooxygenase</keyword>
<evidence type="ECO:0000256" key="6">
    <source>
        <dbReference type="ARBA" id="ARBA00023033"/>
    </source>
</evidence>
<dbReference type="Gene3D" id="3.50.50.60">
    <property type="entry name" value="FAD/NAD(P)-binding domain"/>
    <property type="match status" value="2"/>
</dbReference>
<dbReference type="NCBIfam" id="TIGR01988">
    <property type="entry name" value="Ubi-OHases"/>
    <property type="match status" value="1"/>
</dbReference>
<dbReference type="PROSITE" id="PS01304">
    <property type="entry name" value="UBIH"/>
    <property type="match status" value="1"/>
</dbReference>
<dbReference type="EMBL" id="UOFP01000088">
    <property type="protein sequence ID" value="VAW85340.1"/>
    <property type="molecule type" value="Genomic_DNA"/>
</dbReference>
<evidence type="ECO:0000256" key="4">
    <source>
        <dbReference type="ARBA" id="ARBA00022827"/>
    </source>
</evidence>
<dbReference type="AlphaFoldDB" id="A0A3B0Z8M4"/>
<evidence type="ECO:0000256" key="3">
    <source>
        <dbReference type="ARBA" id="ARBA00022630"/>
    </source>
</evidence>
<protein>
    <submittedName>
        <fullName evidence="8">2-polyprenyl-6-methoxyphenol hydroxylase</fullName>
    </submittedName>
</protein>
<dbReference type="GO" id="GO:0006744">
    <property type="term" value="P:ubiquinone biosynthetic process"/>
    <property type="evidence" value="ECO:0007669"/>
    <property type="project" value="InterPro"/>
</dbReference>
<dbReference type="InterPro" id="IPR002938">
    <property type="entry name" value="FAD-bd"/>
</dbReference>
<dbReference type="PANTHER" id="PTHR43876">
    <property type="entry name" value="UBIQUINONE BIOSYNTHESIS MONOOXYGENASE COQ6, MITOCHONDRIAL"/>
    <property type="match status" value="1"/>
</dbReference>
<name>A0A3B0Z8M4_9ZZZZ</name>
<accession>A0A3B0Z8M4</accession>
<dbReference type="Pfam" id="PF01494">
    <property type="entry name" value="FAD_binding_3"/>
    <property type="match status" value="1"/>
</dbReference>
<dbReference type="PRINTS" id="PR00420">
    <property type="entry name" value="RNGMNOXGNASE"/>
</dbReference>
<proteinExistence type="inferred from homology"/>
<dbReference type="SUPFAM" id="SSF51905">
    <property type="entry name" value="FAD/NAD(P)-binding domain"/>
    <property type="match status" value="1"/>
</dbReference>
<dbReference type="InterPro" id="IPR011295">
    <property type="entry name" value="UbiH"/>
</dbReference>
<evidence type="ECO:0000256" key="1">
    <source>
        <dbReference type="ARBA" id="ARBA00001974"/>
    </source>
</evidence>
<dbReference type="PANTHER" id="PTHR43876:SF8">
    <property type="entry name" value="2-OCTAPRENYL-6-METHOXYPHENOL HYDROXYLASE"/>
    <property type="match status" value="1"/>
</dbReference>
<dbReference type="NCBIfam" id="NF004356">
    <property type="entry name" value="PRK05732.1"/>
    <property type="match status" value="1"/>
</dbReference>
<dbReference type="InterPro" id="IPR010971">
    <property type="entry name" value="UbiH/COQ6"/>
</dbReference>
<feature type="domain" description="FAD-binding" evidence="7">
    <location>
        <begin position="7"/>
        <end position="323"/>
    </location>
</feature>
<organism evidence="8">
    <name type="scientific">hydrothermal vent metagenome</name>
    <dbReference type="NCBI Taxonomy" id="652676"/>
    <lineage>
        <taxon>unclassified sequences</taxon>
        <taxon>metagenomes</taxon>
        <taxon>ecological metagenomes</taxon>
    </lineage>
</organism>
<keyword evidence="4" id="KW-0274">FAD</keyword>
<evidence type="ECO:0000256" key="2">
    <source>
        <dbReference type="ARBA" id="ARBA00005349"/>
    </source>
</evidence>
<evidence type="ECO:0000313" key="8">
    <source>
        <dbReference type="EMBL" id="VAW85340.1"/>
    </source>
</evidence>
<keyword evidence="3" id="KW-0285">Flavoprotein</keyword>
<sequence>MSSTTSVDLLIIGGGMVGASLACALKDKPLTIAIVEAVPLHSAEQPSYDDRAIALAYGSQRIFQGIGLWPQMKFHATPIKKIHISDRGHFGITRLDHQKEGVEALGQVMAGRDIGNVLAEQLANQANVELLTPATLSQIRYIDNGIQAEVMQNEQVLTISAKLMVAADGGHSSVRQLLGIDSDSKSYQQSAIIANITPSRPHNHVAYERFTDSGPLALLPMSDNRCSLVWTQWQQDVDEVMSLSDEAFLAQLQSRFGYRLGRLKQVGKRTAYPLHLMRSKEQIRPRLAVIGNAAHAIHPIAGQGFNLGIRDVSALAECVSDALVNEQDIGSLATLQRYAEWRH</sequence>
<dbReference type="GO" id="GO:0071949">
    <property type="term" value="F:FAD binding"/>
    <property type="evidence" value="ECO:0007669"/>
    <property type="project" value="InterPro"/>
</dbReference>
<evidence type="ECO:0000259" key="7">
    <source>
        <dbReference type="Pfam" id="PF01494"/>
    </source>
</evidence>
<comment type="similarity">
    <text evidence="2">Belongs to the UbiH/COQ6 family.</text>
</comment>